<feature type="region of interest" description="Disordered" evidence="1">
    <location>
        <begin position="505"/>
        <end position="531"/>
    </location>
</feature>
<dbReference type="InterPro" id="IPR006429">
    <property type="entry name" value="Phage_lambda_portal"/>
</dbReference>
<name>A0A8S5PUC7_9CAUD</name>
<feature type="compositionally biased region" description="Basic and acidic residues" evidence="1">
    <location>
        <begin position="514"/>
        <end position="531"/>
    </location>
</feature>
<organism evidence="2">
    <name type="scientific">Caudovirales sp. ctcLF7</name>
    <dbReference type="NCBI Taxonomy" id="2825768"/>
    <lineage>
        <taxon>Viruses</taxon>
        <taxon>Duplodnaviria</taxon>
        <taxon>Heunggongvirae</taxon>
        <taxon>Uroviricota</taxon>
        <taxon>Caudoviricetes</taxon>
    </lineage>
</organism>
<evidence type="ECO:0000313" key="2">
    <source>
        <dbReference type="EMBL" id="DAE10466.1"/>
    </source>
</evidence>
<feature type="region of interest" description="Disordered" evidence="1">
    <location>
        <begin position="1"/>
        <end position="46"/>
    </location>
</feature>
<dbReference type="EMBL" id="BK015511">
    <property type="protein sequence ID" value="DAE10466.1"/>
    <property type="molecule type" value="Genomic_DNA"/>
</dbReference>
<proteinExistence type="predicted"/>
<sequence length="531" mass="59692">MLYDAQGRPLSTSRRMPEASRDAGAFRGSLSHWRGPQIQSRDGTSREREVIQRRAADLMANDWSANATVDTITSNAVGTGLLPKASIPAARLGIAPEQARAVGEDMEWAFDRWMREADVRGLSHFFDLQALGLRSILCKGELLHLAVMLPEKERVGQQRRFSLAIQAVTPERLQTPADMTTDPDVRDGIRYTAYGRPEGYYIACPPPSVLDSWLRGGGLLANDFRYVRARLAHRQQVFHLYRMEADEQERGCSTFAKSIALFRNLSDTINFELFAQVMAAQFPIFIATEGGELPGYVQEQHGLSEKEEAGPTYFQSIEEGQVWYGKENEKPYVLESKRPSSNFAAFVRIVQRAMAAAQGIPYESLTKDFSETNYSSMRAALNEAWKVYSYYRRWLARAYCQPIYEMVMEEAWLRGELTLPAGAPDFYEARDLWCNADWIGPARGFIDPVKEISATILALENRLMTYSEAWAQHGGDFEEGMEKLLLEAPLLQKVRQALPLSGTTSQAAASTLGRRTDGNDMNTKETTDDDA</sequence>
<reference evidence="2" key="1">
    <citation type="journal article" date="2021" name="Proc. Natl. Acad. Sci. U.S.A.">
        <title>A Catalog of Tens of Thousands of Viruses from Human Metagenomes Reveals Hidden Associations with Chronic Diseases.</title>
        <authorList>
            <person name="Tisza M.J."/>
            <person name="Buck C.B."/>
        </authorList>
    </citation>
    <scope>NUCLEOTIDE SEQUENCE</scope>
    <source>
        <strain evidence="2">CtcLF7</strain>
    </source>
</reference>
<evidence type="ECO:0000256" key="1">
    <source>
        <dbReference type="SAM" id="MobiDB-lite"/>
    </source>
</evidence>
<protein>
    <submittedName>
        <fullName evidence="2">Portal protein</fullName>
    </submittedName>
</protein>
<dbReference type="GO" id="GO:0019068">
    <property type="term" value="P:virion assembly"/>
    <property type="evidence" value="ECO:0007669"/>
    <property type="project" value="InterPro"/>
</dbReference>
<accession>A0A8S5PUC7</accession>
<dbReference type="NCBIfam" id="TIGR01539">
    <property type="entry name" value="portal_lambda"/>
    <property type="match status" value="1"/>
</dbReference>
<dbReference type="GO" id="GO:0005198">
    <property type="term" value="F:structural molecule activity"/>
    <property type="evidence" value="ECO:0007669"/>
    <property type="project" value="InterPro"/>
</dbReference>
<dbReference type="Pfam" id="PF05136">
    <property type="entry name" value="Phage_portal_2"/>
    <property type="match status" value="1"/>
</dbReference>